<dbReference type="EMBL" id="CP002394">
    <property type="protein sequence ID" value="ADU31141.1"/>
    <property type="molecule type" value="Genomic_DNA"/>
</dbReference>
<keyword evidence="3" id="KW-1185">Reference proteome</keyword>
<dbReference type="Pfam" id="PF00149">
    <property type="entry name" value="Metallophos"/>
    <property type="match status" value="1"/>
</dbReference>
<dbReference type="SUPFAM" id="SSF56300">
    <property type="entry name" value="Metallo-dependent phosphatases"/>
    <property type="match status" value="1"/>
</dbReference>
<proteinExistence type="predicted"/>
<dbReference type="eggNOG" id="COG0639">
    <property type="taxonomic scope" value="Bacteria"/>
</dbReference>
<dbReference type="InterPro" id="IPR006186">
    <property type="entry name" value="Ser/Thr-sp_prot-phosphatase"/>
</dbReference>
<dbReference type="GO" id="GO:0016791">
    <property type="term" value="F:phosphatase activity"/>
    <property type="evidence" value="ECO:0007669"/>
    <property type="project" value="TreeGrafter"/>
</dbReference>
<sequence length="251" mass="28791">MYDVIGDIHGCYQELVELLQKLGYQFEEDNLSHKDNRKPVFLGDLTDRGPDSISVIKSVCTWVKNDQALYCPGNHCNKLYRYFLGRNVVISHGLETTVAELEALTQKQYQHLSSMFKRLYEECPLYLQLDDGKLVVAHAGIRPQDIGKTNKSVKTFVLYGDITGEKHPDGRPVRRDWAKKYTYECTVVYGHTPVKQVRQVENTINIDTGCVFGNRLSALQWPEKSIVSVSSHQPFNEEKFHPIEEDAYGFQ</sequence>
<reference evidence="2 3" key="1">
    <citation type="submission" date="2010-12" db="EMBL/GenBank/DDBJ databases">
        <title>Complete sequence of Bacillus cellulosilyticus DSM 2522.</title>
        <authorList>
            <consortium name="US DOE Joint Genome Institute"/>
            <person name="Lucas S."/>
            <person name="Copeland A."/>
            <person name="Lapidus A."/>
            <person name="Cheng J.-F."/>
            <person name="Bruce D."/>
            <person name="Goodwin L."/>
            <person name="Pitluck S."/>
            <person name="Chertkov O."/>
            <person name="Detter J.C."/>
            <person name="Han C."/>
            <person name="Tapia R."/>
            <person name="Land M."/>
            <person name="Hauser L."/>
            <person name="Jeffries C."/>
            <person name="Kyrpides N."/>
            <person name="Ivanova N."/>
            <person name="Mikhailova N."/>
            <person name="Brumm P."/>
            <person name="Mead D."/>
            <person name="Woyke T."/>
        </authorList>
    </citation>
    <scope>NUCLEOTIDE SEQUENCE [LARGE SCALE GENOMIC DNA]</scope>
    <source>
        <strain evidence="3">ATCC 21833 / DSM 2522 / FERM P-1141 / JCM 9156 / N-4</strain>
    </source>
</reference>
<evidence type="ECO:0000259" key="1">
    <source>
        <dbReference type="Pfam" id="PF00149"/>
    </source>
</evidence>
<dbReference type="InterPro" id="IPR050126">
    <property type="entry name" value="Ap4A_hydrolase"/>
</dbReference>
<dbReference type="PRINTS" id="PR00114">
    <property type="entry name" value="STPHPHTASE"/>
</dbReference>
<dbReference type="KEGG" id="bco:Bcell_2890"/>
<dbReference type="NCBIfam" id="NF010148">
    <property type="entry name" value="PRK13625.1"/>
    <property type="match status" value="1"/>
</dbReference>
<dbReference type="HOGENOM" id="CLU_023125_3_0_9"/>
<dbReference type="GO" id="GO:0004081">
    <property type="term" value="F:bis(5'-nucleosyl)-tetraphosphatase (asymmetrical) activity"/>
    <property type="evidence" value="ECO:0007669"/>
    <property type="project" value="UniProtKB-EC"/>
</dbReference>
<feature type="domain" description="Calcineurin-like phosphoesterase" evidence="1">
    <location>
        <begin position="4"/>
        <end position="194"/>
    </location>
</feature>
<protein>
    <submittedName>
        <fullName evidence="2">Bis(5'-nucleosyl)-tetraphosphatase (Asymmetrical)</fullName>
        <ecNumber evidence="2">3.6.1.17</ecNumber>
    </submittedName>
</protein>
<dbReference type="InterPro" id="IPR041780">
    <property type="entry name" value="MPP_PrpE-like"/>
</dbReference>
<dbReference type="InterPro" id="IPR004843">
    <property type="entry name" value="Calcineurin-like_PHP"/>
</dbReference>
<dbReference type="STRING" id="649639.Bcell_2890"/>
<evidence type="ECO:0000313" key="2">
    <source>
        <dbReference type="EMBL" id="ADU31141.1"/>
    </source>
</evidence>
<dbReference type="Proteomes" id="UP000001401">
    <property type="component" value="Chromosome"/>
</dbReference>
<dbReference type="PANTHER" id="PTHR42850">
    <property type="entry name" value="METALLOPHOSPHOESTERASE"/>
    <property type="match status" value="1"/>
</dbReference>
<dbReference type="GO" id="GO:0005737">
    <property type="term" value="C:cytoplasm"/>
    <property type="evidence" value="ECO:0007669"/>
    <property type="project" value="TreeGrafter"/>
</dbReference>
<accession>E6TX52</accession>
<name>E6TX52_EVAC2</name>
<dbReference type="PANTHER" id="PTHR42850:SF7">
    <property type="entry name" value="BIS(5'-NUCLEOSYL)-TETRAPHOSPHATASE PRPE [ASYMMETRICAL]"/>
    <property type="match status" value="1"/>
</dbReference>
<dbReference type="InterPro" id="IPR029052">
    <property type="entry name" value="Metallo-depent_PP-like"/>
</dbReference>
<dbReference type="Gene3D" id="3.60.21.10">
    <property type="match status" value="1"/>
</dbReference>
<keyword evidence="2" id="KW-0378">Hydrolase</keyword>
<dbReference type="CDD" id="cd07423">
    <property type="entry name" value="MPP_Prp_like"/>
    <property type="match status" value="1"/>
</dbReference>
<evidence type="ECO:0000313" key="3">
    <source>
        <dbReference type="Proteomes" id="UP000001401"/>
    </source>
</evidence>
<organism evidence="2 3">
    <name type="scientific">Evansella cellulosilytica (strain ATCC 21833 / DSM 2522 / FERM P-1141 / JCM 9156 / N-4)</name>
    <name type="common">Bacillus cellulosilyticus</name>
    <dbReference type="NCBI Taxonomy" id="649639"/>
    <lineage>
        <taxon>Bacteria</taxon>
        <taxon>Bacillati</taxon>
        <taxon>Bacillota</taxon>
        <taxon>Bacilli</taxon>
        <taxon>Bacillales</taxon>
        <taxon>Bacillaceae</taxon>
        <taxon>Evansella</taxon>
    </lineage>
</organism>
<dbReference type="EC" id="3.6.1.17" evidence="2"/>
<dbReference type="AlphaFoldDB" id="E6TX52"/>
<gene>
    <name evidence="2" type="ordered locus">Bcell_2890</name>
</gene>